<feature type="region of interest" description="Disordered" evidence="1">
    <location>
        <begin position="1"/>
        <end position="65"/>
    </location>
</feature>
<evidence type="ECO:0000313" key="2">
    <source>
        <dbReference type="EMBL" id="KOX74069.1"/>
    </source>
</evidence>
<dbReference type="OrthoDB" id="10012075at2759"/>
<reference evidence="2 3" key="1">
    <citation type="submission" date="2015-07" db="EMBL/GenBank/DDBJ databases">
        <title>The genome of Melipona quadrifasciata.</title>
        <authorList>
            <person name="Pan H."/>
            <person name="Kapheim K."/>
        </authorList>
    </citation>
    <scope>NUCLEOTIDE SEQUENCE [LARGE SCALE GENOMIC DNA]</scope>
    <source>
        <strain evidence="2">0111107301</strain>
        <tissue evidence="2">Whole body</tissue>
    </source>
</reference>
<feature type="compositionally biased region" description="Polar residues" evidence="1">
    <location>
        <begin position="24"/>
        <end position="34"/>
    </location>
</feature>
<organism evidence="2 3">
    <name type="scientific">Melipona quadrifasciata</name>
    <dbReference type="NCBI Taxonomy" id="166423"/>
    <lineage>
        <taxon>Eukaryota</taxon>
        <taxon>Metazoa</taxon>
        <taxon>Ecdysozoa</taxon>
        <taxon>Arthropoda</taxon>
        <taxon>Hexapoda</taxon>
        <taxon>Insecta</taxon>
        <taxon>Pterygota</taxon>
        <taxon>Neoptera</taxon>
        <taxon>Endopterygota</taxon>
        <taxon>Hymenoptera</taxon>
        <taxon>Apocrita</taxon>
        <taxon>Aculeata</taxon>
        <taxon>Apoidea</taxon>
        <taxon>Anthophila</taxon>
        <taxon>Apidae</taxon>
        <taxon>Melipona</taxon>
    </lineage>
</organism>
<dbReference type="STRING" id="166423.A0A0M9A1T3"/>
<evidence type="ECO:0000256" key="1">
    <source>
        <dbReference type="SAM" id="MobiDB-lite"/>
    </source>
</evidence>
<sequence>MAEMNNSVYGNPSSLTIHNEKNMKSGNKFQSNLSEIGKSEQKSSDPDRKRNYNWTPDSGKLCCCT</sequence>
<gene>
    <name evidence="2" type="ORF">WN51_14149</name>
</gene>
<feature type="compositionally biased region" description="Basic and acidic residues" evidence="1">
    <location>
        <begin position="37"/>
        <end position="50"/>
    </location>
</feature>
<feature type="compositionally biased region" description="Polar residues" evidence="1">
    <location>
        <begin position="1"/>
        <end position="17"/>
    </location>
</feature>
<dbReference type="EMBL" id="KQ435794">
    <property type="protein sequence ID" value="KOX74069.1"/>
    <property type="molecule type" value="Genomic_DNA"/>
</dbReference>
<evidence type="ECO:0000313" key="3">
    <source>
        <dbReference type="Proteomes" id="UP000053105"/>
    </source>
</evidence>
<keyword evidence="3" id="KW-1185">Reference proteome</keyword>
<accession>A0A0M9A1T3</accession>
<dbReference type="Proteomes" id="UP000053105">
    <property type="component" value="Unassembled WGS sequence"/>
</dbReference>
<name>A0A0M9A1T3_9HYME</name>
<proteinExistence type="predicted"/>
<protein>
    <submittedName>
        <fullName evidence="2">Uncharacterized protein</fullName>
    </submittedName>
</protein>
<dbReference type="AlphaFoldDB" id="A0A0M9A1T3"/>